<dbReference type="EMBL" id="JAHRIN010045530">
    <property type="protein sequence ID" value="MEQ2207687.1"/>
    <property type="molecule type" value="Genomic_DNA"/>
</dbReference>
<feature type="region of interest" description="Disordered" evidence="1">
    <location>
        <begin position="80"/>
        <end position="149"/>
    </location>
</feature>
<reference evidence="2 3" key="1">
    <citation type="submission" date="2021-06" db="EMBL/GenBank/DDBJ databases">
        <authorList>
            <person name="Palmer J.M."/>
        </authorList>
    </citation>
    <scope>NUCLEOTIDE SEQUENCE [LARGE SCALE GENOMIC DNA]</scope>
    <source>
        <strain evidence="2 3">XC_2019</strain>
        <tissue evidence="2">Muscle</tissue>
    </source>
</reference>
<comment type="caution">
    <text evidence="2">The sequence shown here is derived from an EMBL/GenBank/DDBJ whole genome shotgun (WGS) entry which is preliminary data.</text>
</comment>
<dbReference type="Proteomes" id="UP001434883">
    <property type="component" value="Unassembled WGS sequence"/>
</dbReference>
<feature type="compositionally biased region" description="Polar residues" evidence="1">
    <location>
        <begin position="207"/>
        <end position="236"/>
    </location>
</feature>
<feature type="compositionally biased region" description="Polar residues" evidence="1">
    <location>
        <begin position="114"/>
        <end position="124"/>
    </location>
</feature>
<feature type="non-terminal residue" evidence="2">
    <location>
        <position position="1"/>
    </location>
</feature>
<feature type="compositionally biased region" description="Basic and acidic residues" evidence="1">
    <location>
        <begin position="194"/>
        <end position="206"/>
    </location>
</feature>
<feature type="compositionally biased region" description="Acidic residues" evidence="1">
    <location>
        <begin position="184"/>
        <end position="193"/>
    </location>
</feature>
<evidence type="ECO:0000256" key="1">
    <source>
        <dbReference type="SAM" id="MobiDB-lite"/>
    </source>
</evidence>
<gene>
    <name evidence="2" type="ORF">XENOCAPTIV_016938</name>
</gene>
<feature type="compositionally biased region" description="Basic and acidic residues" evidence="1">
    <location>
        <begin position="165"/>
        <end position="183"/>
    </location>
</feature>
<protein>
    <submittedName>
        <fullName evidence="2">Uncharacterized protein</fullName>
    </submittedName>
</protein>
<organism evidence="2 3">
    <name type="scientific">Xenoophorus captivus</name>
    <dbReference type="NCBI Taxonomy" id="1517983"/>
    <lineage>
        <taxon>Eukaryota</taxon>
        <taxon>Metazoa</taxon>
        <taxon>Chordata</taxon>
        <taxon>Craniata</taxon>
        <taxon>Vertebrata</taxon>
        <taxon>Euteleostomi</taxon>
        <taxon>Actinopterygii</taxon>
        <taxon>Neopterygii</taxon>
        <taxon>Teleostei</taxon>
        <taxon>Neoteleostei</taxon>
        <taxon>Acanthomorphata</taxon>
        <taxon>Ovalentaria</taxon>
        <taxon>Atherinomorphae</taxon>
        <taxon>Cyprinodontiformes</taxon>
        <taxon>Goodeidae</taxon>
        <taxon>Xenoophorus</taxon>
    </lineage>
</organism>
<feature type="region of interest" description="Disordered" evidence="1">
    <location>
        <begin position="163"/>
        <end position="236"/>
    </location>
</feature>
<evidence type="ECO:0000313" key="3">
    <source>
        <dbReference type="Proteomes" id="UP001434883"/>
    </source>
</evidence>
<keyword evidence="3" id="KW-1185">Reference proteome</keyword>
<sequence>PLAASLVPHVGVEWHVVWVAVVGMAPLGAGLRLQGPCCATTISLVGISPRWWVYPGSSLRGSPLVFCECSIPVPSKSQLGVSTASETGYPHHNSSPERGPRKRASSEAEAQLKYKQTPSPNNNAAAGEERHPANLTPPPPAPKHVSSSLDASMASLHLRTTAAANKEEEQREEGEQGGHTEVDEKNEDAGIESEADKQREAEEHKTSSIGASGSSAEQDVGQETVSSNHTGAMNGSLASGQVPLGLVPELHCSVEQAEEIMGTEATGLGLGLGVGLGLIDEARLEDYRCIAVDHAVAVECDEQVLGELDVAGFEEFNRRIYALNENMSSFRRPRKNSDK</sequence>
<feature type="compositionally biased region" description="Basic and acidic residues" evidence="1">
    <location>
        <begin position="94"/>
        <end position="112"/>
    </location>
</feature>
<name>A0ABV0RJ32_9TELE</name>
<proteinExistence type="predicted"/>
<evidence type="ECO:0000313" key="2">
    <source>
        <dbReference type="EMBL" id="MEQ2207687.1"/>
    </source>
</evidence>
<accession>A0ABV0RJ32</accession>